<reference evidence="3 4" key="1">
    <citation type="submission" date="2016-08" db="EMBL/GenBank/DDBJ databases">
        <title>A Parts List for Fungal Cellulosomes Revealed by Comparative Genomics.</title>
        <authorList>
            <consortium name="DOE Joint Genome Institute"/>
            <person name="Haitjema C.H."/>
            <person name="Gilmore S.P."/>
            <person name="Henske J.K."/>
            <person name="Solomon K.V."/>
            <person name="De Groot R."/>
            <person name="Kuo A."/>
            <person name="Mondo S.J."/>
            <person name="Salamov A.A."/>
            <person name="Labutti K."/>
            <person name="Zhao Z."/>
            <person name="Chiniquy J."/>
            <person name="Barry K."/>
            <person name="Brewer H.M."/>
            <person name="Purvine S.O."/>
            <person name="Wright A.T."/>
            <person name="Boxma B."/>
            <person name="Van Alen T."/>
            <person name="Hackstein J.H."/>
            <person name="Baker S.E."/>
            <person name="Grigoriev I.V."/>
            <person name="O'Malley M.A."/>
        </authorList>
    </citation>
    <scope>NUCLEOTIDE SEQUENCE [LARGE SCALE GENOMIC DNA]</scope>
    <source>
        <strain evidence="3 4">S4</strain>
    </source>
</reference>
<dbReference type="OrthoDB" id="10529967at2759"/>
<evidence type="ECO:0000256" key="2">
    <source>
        <dbReference type="SAM" id="MobiDB-lite"/>
    </source>
</evidence>
<feature type="compositionally biased region" description="Low complexity" evidence="2">
    <location>
        <begin position="721"/>
        <end position="738"/>
    </location>
</feature>
<reference evidence="3 4" key="2">
    <citation type="submission" date="2016-08" db="EMBL/GenBank/DDBJ databases">
        <title>Pervasive Adenine N6-methylation of Active Genes in Fungi.</title>
        <authorList>
            <consortium name="DOE Joint Genome Institute"/>
            <person name="Mondo S.J."/>
            <person name="Dannebaum R.O."/>
            <person name="Kuo R.C."/>
            <person name="Labutti K."/>
            <person name="Haridas S."/>
            <person name="Kuo A."/>
            <person name="Salamov A."/>
            <person name="Ahrendt S.R."/>
            <person name="Lipzen A."/>
            <person name="Sullivan W."/>
            <person name="Andreopoulos W.B."/>
            <person name="Clum A."/>
            <person name="Lindquist E."/>
            <person name="Daum C."/>
            <person name="Ramamoorthy G.K."/>
            <person name="Gryganskyi A."/>
            <person name="Culley D."/>
            <person name="Magnuson J.K."/>
            <person name="James T.Y."/>
            <person name="O'Malley M.A."/>
            <person name="Stajich J.E."/>
            <person name="Spatafora J.W."/>
            <person name="Visel A."/>
            <person name="Grigoriev I.V."/>
        </authorList>
    </citation>
    <scope>NUCLEOTIDE SEQUENCE [LARGE SCALE GENOMIC DNA]</scope>
    <source>
        <strain evidence="3 4">S4</strain>
    </source>
</reference>
<evidence type="ECO:0000313" key="4">
    <source>
        <dbReference type="Proteomes" id="UP000193944"/>
    </source>
</evidence>
<accession>A0A1Y1WQB2</accession>
<organism evidence="3 4">
    <name type="scientific">Anaeromyces robustus</name>
    <dbReference type="NCBI Taxonomy" id="1754192"/>
    <lineage>
        <taxon>Eukaryota</taxon>
        <taxon>Fungi</taxon>
        <taxon>Fungi incertae sedis</taxon>
        <taxon>Chytridiomycota</taxon>
        <taxon>Chytridiomycota incertae sedis</taxon>
        <taxon>Neocallimastigomycetes</taxon>
        <taxon>Neocallimastigales</taxon>
        <taxon>Neocallimastigaceae</taxon>
        <taxon>Anaeromyces</taxon>
    </lineage>
</organism>
<feature type="coiled-coil region" evidence="1">
    <location>
        <begin position="583"/>
        <end position="651"/>
    </location>
</feature>
<feature type="region of interest" description="Disordered" evidence="2">
    <location>
        <begin position="83"/>
        <end position="108"/>
    </location>
</feature>
<evidence type="ECO:0000256" key="1">
    <source>
        <dbReference type="SAM" id="Coils"/>
    </source>
</evidence>
<comment type="caution">
    <text evidence="3">The sequence shown here is derived from an EMBL/GenBank/DDBJ whole genome shotgun (WGS) entry which is preliminary data.</text>
</comment>
<name>A0A1Y1WQB2_9FUNG</name>
<gene>
    <name evidence="3" type="ORF">BCR32DRAFT_271724</name>
</gene>
<dbReference type="EMBL" id="MCFG01000340">
    <property type="protein sequence ID" value="ORX75721.1"/>
    <property type="molecule type" value="Genomic_DNA"/>
</dbReference>
<dbReference type="AlphaFoldDB" id="A0A1Y1WQB2"/>
<dbReference type="Proteomes" id="UP000193944">
    <property type="component" value="Unassembled WGS sequence"/>
</dbReference>
<feature type="compositionally biased region" description="Basic residues" evidence="2">
    <location>
        <begin position="84"/>
        <end position="104"/>
    </location>
</feature>
<evidence type="ECO:0000313" key="3">
    <source>
        <dbReference type="EMBL" id="ORX75721.1"/>
    </source>
</evidence>
<keyword evidence="1" id="KW-0175">Coiled coil</keyword>
<sequence>MRKKEHISNCEIAKKIIPFYNSYNYAGLRSKGNRYTHDDFCVSDSEYDEELSNESNEECINLNEHDENSEVEIIQNSSLENTLNKKKSKKNKKKEKQTKKRRKNVILESSYESDDNTNIEKNIINNHNNKNKSYDKKESYNIVNDENYYNDDINSDLEIFSSSPVLPSVDSCMENLLNNTPKAKDKEHISCTNNDFLIDEDLIGNNNILNKNNNNDYNNISSIIKEFNNGMNDPLSLFSNEINDSLNKHSPKMYKKHKNISNEISDTSNKHSPKIHNKYNDNSNEISNSKLKNKSIILDDFEIDENLIGNKNNSNEISDASNKYSPKIHKKYNDNSNEITNSKLKNKSIILDDFEIDENLIGNKNNSNEIIDASNKYSPKIHKKYNDNSNEITNSKLKNKSIIFDDFEIDENLIGNKNHISKQKQKNKEKDTNNKVKELIDLFSNDNINNTLDNASTSCQTKNDSNLDGSISSQNFHIENNVIHQTENSNNELNELYDLFTNDIKDSINIESDEEFIMSSNNNSSHINNKLNVKNLYSISNDNNDSLELIINNDINIDSKCNTIDKKKGKNNEKYFLNNDDKIKAENELLQLFNDENEEAESTNDIINSESDDDIFSSQKNKKKYFKQTSIKNIINNEKEKEKEMDDKINEKILSQFDNKKEKEEEGSTSFITFNNHNKDNISNYIEISYNNQEKLSSINQNNPRKNKLDFYFKQLPLSSTSSSTSELPSSSSNNEPLYPNKISYYNITKNKKKRANEDNYNSFNPTKNPFIVSKKQKTEVNFKNNDEHNSLNNVLLKFESNEKPKISSINSISKRKQKKQVSLLSLFSSQNENKKDKSPDIDFIIDSVIKPKAKKNKNNHHYINKTSSLKNNTKIHLRTSKKSNTDDGNYIEPLIYILTSDKKENYNLSNTNSTLIKPKTKVLHQKNNIIFSCLQIKNPIHQSRHNSIYNNEIGNSSSKNLIERNINLNDNYDLMKNHITKKKHENNLVDSFIDSFINKQNKNDSNKEKSITWPKTGWNAFVNIF</sequence>
<protein>
    <submittedName>
        <fullName evidence="3">Uncharacterized protein</fullName>
    </submittedName>
</protein>
<proteinExistence type="predicted"/>
<keyword evidence="4" id="KW-1185">Reference proteome</keyword>
<feature type="region of interest" description="Disordered" evidence="2">
    <location>
        <begin position="721"/>
        <end position="741"/>
    </location>
</feature>